<sequence length="283" mass="32170">MMRIDAHQHYWITSRTDYGWLQPTLGRIYADYMPEQLKPLLKKHGIGKTVIVQAAPTVEETAFLLEIADREPSVAGVVGWLDMEADGFERELARLRQHPKFIGLRPMIQDLPSEWIVKPQVLRHFQLLADAGFPVDLQANPRHLPYIAELLKIAPDLRAVVDHLAKPPIGEGQLEPWGAHMRQIAAYPNTMCKLSGMVPERLDAPWSIEAIRPFARCVIEAFGKKRVLFGSDWPVCLFSATYDQVVELFEACLGEGWTDEEKNAVYGGNAARFYGLEIWEEHE</sequence>
<evidence type="ECO:0000256" key="1">
    <source>
        <dbReference type="ARBA" id="ARBA00038310"/>
    </source>
</evidence>
<dbReference type="PANTHER" id="PTHR43569">
    <property type="entry name" value="AMIDOHYDROLASE"/>
    <property type="match status" value="1"/>
</dbReference>
<dbReference type="SUPFAM" id="SSF51556">
    <property type="entry name" value="Metallo-dependent hydrolases"/>
    <property type="match status" value="1"/>
</dbReference>
<evidence type="ECO:0000259" key="2">
    <source>
        <dbReference type="Pfam" id="PF04909"/>
    </source>
</evidence>
<accession>A0A329MMT3</accession>
<proteinExistence type="inferred from homology"/>
<dbReference type="Proteomes" id="UP000250369">
    <property type="component" value="Unassembled WGS sequence"/>
</dbReference>
<dbReference type="InterPro" id="IPR006680">
    <property type="entry name" value="Amidohydro-rel"/>
</dbReference>
<keyword evidence="4" id="KW-1185">Reference proteome</keyword>
<evidence type="ECO:0000313" key="3">
    <source>
        <dbReference type="EMBL" id="RAV20920.1"/>
    </source>
</evidence>
<dbReference type="RefSeq" id="WP_113031200.1">
    <property type="nucleotide sequence ID" value="NZ_QMFB01000006.1"/>
</dbReference>
<gene>
    <name evidence="3" type="ORF">DQG23_12575</name>
</gene>
<name>A0A329MMT3_9BACL</name>
<dbReference type="AlphaFoldDB" id="A0A329MMT3"/>
<keyword evidence="3" id="KW-0378">Hydrolase</keyword>
<dbReference type="Gene3D" id="3.20.20.140">
    <property type="entry name" value="Metal-dependent hydrolases"/>
    <property type="match status" value="1"/>
</dbReference>
<comment type="caution">
    <text evidence="3">The sequence shown here is derived from an EMBL/GenBank/DDBJ whole genome shotgun (WGS) entry which is preliminary data.</text>
</comment>
<comment type="similarity">
    <text evidence="1">Belongs to the metallo-dependent hydrolases superfamily.</text>
</comment>
<dbReference type="PANTHER" id="PTHR43569:SF2">
    <property type="entry name" value="AMIDOHYDROLASE-RELATED DOMAIN-CONTAINING PROTEIN"/>
    <property type="match status" value="1"/>
</dbReference>
<evidence type="ECO:0000313" key="4">
    <source>
        <dbReference type="Proteomes" id="UP000250369"/>
    </source>
</evidence>
<reference evidence="3 4" key="1">
    <citation type="journal article" date="2009" name="Int. J. Syst. Evol. Microbiol.">
        <title>Paenibacillus contaminans sp. nov., isolated from a contaminated laboratory plate.</title>
        <authorList>
            <person name="Chou J.H."/>
            <person name="Lee J.H."/>
            <person name="Lin M.C."/>
            <person name="Chang P.S."/>
            <person name="Arun A.B."/>
            <person name="Young C.C."/>
            <person name="Chen W.M."/>
        </authorList>
    </citation>
    <scope>NUCLEOTIDE SEQUENCE [LARGE SCALE GENOMIC DNA]</scope>
    <source>
        <strain evidence="3 4">CKOBP-6</strain>
    </source>
</reference>
<dbReference type="InterPro" id="IPR032466">
    <property type="entry name" value="Metal_Hydrolase"/>
</dbReference>
<dbReference type="InterPro" id="IPR052350">
    <property type="entry name" value="Metallo-dep_Lactonases"/>
</dbReference>
<feature type="domain" description="Amidohydrolase-related" evidence="2">
    <location>
        <begin position="4"/>
        <end position="276"/>
    </location>
</feature>
<dbReference type="Pfam" id="PF04909">
    <property type="entry name" value="Amidohydro_2"/>
    <property type="match status" value="1"/>
</dbReference>
<organism evidence="3 4">
    <name type="scientific">Paenibacillus contaminans</name>
    <dbReference type="NCBI Taxonomy" id="450362"/>
    <lineage>
        <taxon>Bacteria</taxon>
        <taxon>Bacillati</taxon>
        <taxon>Bacillota</taxon>
        <taxon>Bacilli</taxon>
        <taxon>Bacillales</taxon>
        <taxon>Paenibacillaceae</taxon>
        <taxon>Paenibacillus</taxon>
    </lineage>
</organism>
<dbReference type="GO" id="GO:0016787">
    <property type="term" value="F:hydrolase activity"/>
    <property type="evidence" value="ECO:0007669"/>
    <property type="project" value="UniProtKB-KW"/>
</dbReference>
<protein>
    <submittedName>
        <fullName evidence="3">Amidohydrolase</fullName>
    </submittedName>
</protein>
<dbReference type="EMBL" id="QMFB01000006">
    <property type="protein sequence ID" value="RAV20920.1"/>
    <property type="molecule type" value="Genomic_DNA"/>
</dbReference>
<dbReference type="OrthoDB" id="5450317at2"/>